<dbReference type="Proteomes" id="UP001222325">
    <property type="component" value="Unassembled WGS sequence"/>
</dbReference>
<proteinExistence type="predicted"/>
<comment type="caution">
    <text evidence="2">The sequence shown here is derived from an EMBL/GenBank/DDBJ whole genome shotgun (WGS) entry which is preliminary data.</text>
</comment>
<evidence type="ECO:0000313" key="3">
    <source>
        <dbReference type="Proteomes" id="UP001222325"/>
    </source>
</evidence>
<organism evidence="2 3">
    <name type="scientific">Mycena belliarum</name>
    <dbReference type="NCBI Taxonomy" id="1033014"/>
    <lineage>
        <taxon>Eukaryota</taxon>
        <taxon>Fungi</taxon>
        <taxon>Dikarya</taxon>
        <taxon>Basidiomycota</taxon>
        <taxon>Agaricomycotina</taxon>
        <taxon>Agaricomycetes</taxon>
        <taxon>Agaricomycetidae</taxon>
        <taxon>Agaricales</taxon>
        <taxon>Marasmiineae</taxon>
        <taxon>Mycenaceae</taxon>
        <taxon>Mycena</taxon>
    </lineage>
</organism>
<sequence length="502" mass="55319">MTRMSRCNLPLPLPSDFDCVAHATRLPDIAPSATWDLRMINKKNIIAEKFNETSITLTDAYEAARGTPRGVGDLDVGSPLQPLYAYSDVDKELMVSSNQYCDAVGPLPSSLVRYITEEHLKKDRADADEKAKREKERADKEAEKLKANSSIAGTLLMSNPHEISSVLSGPAVIPPLFAISLRNRVVLPLHYWTDEMLRLAAERPHEIPKELIRAEQTSTLVTPERVQVVDVLKAVKLYGGEEKSAALTPSLWRQASRNLLAAWVYLCPAIVPNDPTSPQNTYASEYDLHVRFFANLKVFDDLPQVWYPIEYELRLAIFNCALFNEHLWSSRVDIGVNSYKQAKHFSSLFSVHPTSGLTAPHSLKRPAPDDGNSAFAKAPRNVNSSNARGGGGSSRESSVPRLPPLCLVCTGPHNAHDHPPDLTSFRDGAPYFCKVDGRDVRSVGSFRGSANRALCILYNVGAACPGGHEPERLHACTFCGGSHRALSRDRACKRVKDGAFVP</sequence>
<accession>A0AAD6UE57</accession>
<protein>
    <submittedName>
        <fullName evidence="2">Uncharacterized protein</fullName>
    </submittedName>
</protein>
<keyword evidence="3" id="KW-1185">Reference proteome</keyword>
<evidence type="ECO:0000256" key="1">
    <source>
        <dbReference type="SAM" id="MobiDB-lite"/>
    </source>
</evidence>
<evidence type="ECO:0000313" key="2">
    <source>
        <dbReference type="EMBL" id="KAJ7097270.1"/>
    </source>
</evidence>
<gene>
    <name evidence="2" type="ORF">B0H15DRAFT_35934</name>
</gene>
<dbReference type="EMBL" id="JARJCN010000010">
    <property type="protein sequence ID" value="KAJ7097270.1"/>
    <property type="molecule type" value="Genomic_DNA"/>
</dbReference>
<name>A0AAD6UE57_9AGAR</name>
<reference evidence="2" key="1">
    <citation type="submission" date="2023-03" db="EMBL/GenBank/DDBJ databases">
        <title>Massive genome expansion in bonnet fungi (Mycena s.s.) driven by repeated elements and novel gene families across ecological guilds.</title>
        <authorList>
            <consortium name="Lawrence Berkeley National Laboratory"/>
            <person name="Harder C.B."/>
            <person name="Miyauchi S."/>
            <person name="Viragh M."/>
            <person name="Kuo A."/>
            <person name="Thoen E."/>
            <person name="Andreopoulos B."/>
            <person name="Lu D."/>
            <person name="Skrede I."/>
            <person name="Drula E."/>
            <person name="Henrissat B."/>
            <person name="Morin E."/>
            <person name="Kohler A."/>
            <person name="Barry K."/>
            <person name="LaButti K."/>
            <person name="Morin E."/>
            <person name="Salamov A."/>
            <person name="Lipzen A."/>
            <person name="Mereny Z."/>
            <person name="Hegedus B."/>
            <person name="Baldrian P."/>
            <person name="Stursova M."/>
            <person name="Weitz H."/>
            <person name="Taylor A."/>
            <person name="Grigoriev I.V."/>
            <person name="Nagy L.G."/>
            <person name="Martin F."/>
            <person name="Kauserud H."/>
        </authorList>
    </citation>
    <scope>NUCLEOTIDE SEQUENCE</scope>
    <source>
        <strain evidence="2">CBHHK173m</strain>
    </source>
</reference>
<dbReference type="AlphaFoldDB" id="A0AAD6UE57"/>
<feature type="region of interest" description="Disordered" evidence="1">
    <location>
        <begin position="359"/>
        <end position="399"/>
    </location>
</feature>
<feature type="region of interest" description="Disordered" evidence="1">
    <location>
        <begin position="123"/>
        <end position="144"/>
    </location>
</feature>